<dbReference type="EMBL" id="CAJNNW010001494">
    <property type="protein sequence ID" value="CAE8638838.1"/>
    <property type="molecule type" value="Genomic_DNA"/>
</dbReference>
<dbReference type="GO" id="GO:0003676">
    <property type="term" value="F:nucleic acid binding"/>
    <property type="evidence" value="ECO:0007669"/>
    <property type="project" value="InterPro"/>
</dbReference>
<dbReference type="CDD" id="cd18787">
    <property type="entry name" value="SF2_C_DEAD"/>
    <property type="match status" value="1"/>
</dbReference>
<dbReference type="EMBL" id="CAJNNV010025196">
    <property type="protein sequence ID" value="CAE8613060.1"/>
    <property type="molecule type" value="Genomic_DNA"/>
</dbReference>
<feature type="region of interest" description="Disordered" evidence="6">
    <location>
        <begin position="513"/>
        <end position="541"/>
    </location>
</feature>
<organism evidence="11 13">
    <name type="scientific">Polarella glacialis</name>
    <name type="common">Dinoflagellate</name>
    <dbReference type="NCBI Taxonomy" id="89957"/>
    <lineage>
        <taxon>Eukaryota</taxon>
        <taxon>Sar</taxon>
        <taxon>Alveolata</taxon>
        <taxon>Dinophyceae</taxon>
        <taxon>Suessiales</taxon>
        <taxon>Suessiaceae</taxon>
        <taxon>Polarella</taxon>
    </lineage>
</organism>
<dbReference type="GO" id="GO:0005829">
    <property type="term" value="C:cytosol"/>
    <property type="evidence" value="ECO:0007669"/>
    <property type="project" value="TreeGrafter"/>
</dbReference>
<dbReference type="SMART" id="SM00490">
    <property type="entry name" value="HELICc"/>
    <property type="match status" value="1"/>
</dbReference>
<keyword evidence="13" id="KW-1185">Reference proteome</keyword>
<dbReference type="PROSITE" id="PS51195">
    <property type="entry name" value="Q_MOTIF"/>
    <property type="match status" value="1"/>
</dbReference>
<keyword evidence="2" id="KW-0378">Hydrolase</keyword>
<dbReference type="SUPFAM" id="SSF52540">
    <property type="entry name" value="P-loop containing nucleoside triphosphate hydrolases"/>
    <property type="match status" value="1"/>
</dbReference>
<dbReference type="Proteomes" id="UP000626109">
    <property type="component" value="Unassembled WGS sequence"/>
</dbReference>
<dbReference type="InterPro" id="IPR027417">
    <property type="entry name" value="P-loop_NTPase"/>
</dbReference>
<evidence type="ECO:0000313" key="10">
    <source>
        <dbReference type="EMBL" id="CAE8613060.1"/>
    </source>
</evidence>
<evidence type="ECO:0000259" key="8">
    <source>
        <dbReference type="PROSITE" id="PS51194"/>
    </source>
</evidence>
<dbReference type="Pfam" id="PF00270">
    <property type="entry name" value="DEAD"/>
    <property type="match status" value="1"/>
</dbReference>
<gene>
    <name evidence="10" type="ORF">PGLA1383_LOCUS30843</name>
    <name evidence="11" type="ORF">PGLA1383_LOCUS39293</name>
    <name evidence="12" type="ORF">PGLA2088_LOCUS1906</name>
</gene>
<dbReference type="Gene3D" id="3.40.50.300">
    <property type="entry name" value="P-loop containing nucleotide triphosphate hydrolases"/>
    <property type="match status" value="2"/>
</dbReference>
<dbReference type="InterPro" id="IPR011545">
    <property type="entry name" value="DEAD/DEAH_box_helicase_dom"/>
</dbReference>
<feature type="region of interest" description="Disordered" evidence="6">
    <location>
        <begin position="1"/>
        <end position="104"/>
    </location>
</feature>
<feature type="compositionally biased region" description="Basic residues" evidence="6">
    <location>
        <begin position="15"/>
        <end position="27"/>
    </location>
</feature>
<evidence type="ECO:0000256" key="4">
    <source>
        <dbReference type="ARBA" id="ARBA00022840"/>
    </source>
</evidence>
<dbReference type="GO" id="GO:0005524">
    <property type="term" value="F:ATP binding"/>
    <property type="evidence" value="ECO:0007669"/>
    <property type="project" value="UniProtKB-KW"/>
</dbReference>
<dbReference type="GO" id="GO:0016787">
    <property type="term" value="F:hydrolase activity"/>
    <property type="evidence" value="ECO:0007669"/>
    <property type="project" value="UniProtKB-KW"/>
</dbReference>
<dbReference type="AlphaFoldDB" id="A0A813GGJ2"/>
<keyword evidence="1" id="KW-0547">Nucleotide-binding</keyword>
<feature type="compositionally biased region" description="Low complexity" evidence="6">
    <location>
        <begin position="84"/>
        <end position="96"/>
    </location>
</feature>
<dbReference type="SMART" id="SM00487">
    <property type="entry name" value="DEXDc"/>
    <property type="match status" value="1"/>
</dbReference>
<dbReference type="OrthoDB" id="10261904at2759"/>
<keyword evidence="4" id="KW-0067">ATP-binding</keyword>
<protein>
    <recommendedName>
        <fullName evidence="14">RNA helicase</fullName>
    </recommendedName>
</protein>
<evidence type="ECO:0000313" key="11">
    <source>
        <dbReference type="EMBL" id="CAE8621776.1"/>
    </source>
</evidence>
<dbReference type="GO" id="GO:0003724">
    <property type="term" value="F:RNA helicase activity"/>
    <property type="evidence" value="ECO:0007669"/>
    <property type="project" value="InterPro"/>
</dbReference>
<dbReference type="EMBL" id="CAJNNV010027816">
    <property type="protein sequence ID" value="CAE8621776.1"/>
    <property type="molecule type" value="Genomic_DNA"/>
</dbReference>
<evidence type="ECO:0000256" key="5">
    <source>
        <dbReference type="PROSITE-ProRule" id="PRU00552"/>
    </source>
</evidence>
<evidence type="ECO:0000313" key="13">
    <source>
        <dbReference type="Proteomes" id="UP000654075"/>
    </source>
</evidence>
<dbReference type="PROSITE" id="PS51194">
    <property type="entry name" value="HELICASE_CTER"/>
    <property type="match status" value="1"/>
</dbReference>
<evidence type="ECO:0000256" key="6">
    <source>
        <dbReference type="SAM" id="MobiDB-lite"/>
    </source>
</evidence>
<accession>A0A813GGJ2</accession>
<feature type="domain" description="Helicase C-terminal" evidence="8">
    <location>
        <begin position="325"/>
        <end position="486"/>
    </location>
</feature>
<evidence type="ECO:0000259" key="9">
    <source>
        <dbReference type="PROSITE" id="PS51195"/>
    </source>
</evidence>
<feature type="domain" description="DEAD-box RNA helicase Q" evidence="9">
    <location>
        <begin position="112"/>
        <end position="140"/>
    </location>
</feature>
<dbReference type="PROSITE" id="PS51192">
    <property type="entry name" value="HELICASE_ATP_BIND_1"/>
    <property type="match status" value="1"/>
</dbReference>
<sequence>MRKQHHPAMAAVGKPQKHRAGAKKSKKVSALGAAGGKSRPQLSAEDAELLAAADAVESEAVELPRRPLRKRQRAQGGEDSLGESAATATQSSASSSGPSDYKEKQSLFQTGTSFSKLGLARWLAESCEKLGMHHPTDIQVMSIPHILAGKNIAGNARTGSGKTAAYCLPILHHLSKDPYGVFALVLCPVRELAYQVTENFRALGQGIGIQVGEIVGGRDFSIQSQMIADRNHVLVATPGRLADLLRGDFALAQAFKKLRFFVLDEADQLLTQTFEEPLGQIIEILPKTRQTLFFSATITACIEKLRKGKELLLVDANPNDESLENLTQQYIFVPKSVQVNYLHYLLHSFFPEDSCIVFAPTIELCQLFTTMLEILEFEVTGLHSLQSQRQRLACLAKFRAGRAKILVATDVASRGLDIPKVAVVINVGLPLGIDSYVHRSGRTARAGRPGRVVSLMSEQDVPRVRAIEDRIGRQLELLETKEEDAIKLLSRTSKAKQRAELLLAEVGFEDRMTDHRTAQKQRQKADTAKTLKLKSVLPKKD</sequence>
<feature type="domain" description="Helicase ATP-binding" evidence="7">
    <location>
        <begin position="143"/>
        <end position="316"/>
    </location>
</feature>
<evidence type="ECO:0000256" key="3">
    <source>
        <dbReference type="ARBA" id="ARBA00022806"/>
    </source>
</evidence>
<reference evidence="11" key="1">
    <citation type="submission" date="2021-02" db="EMBL/GenBank/DDBJ databases">
        <authorList>
            <person name="Dougan E. K."/>
            <person name="Rhodes N."/>
            <person name="Thang M."/>
            <person name="Chan C."/>
        </authorList>
    </citation>
    <scope>NUCLEOTIDE SEQUENCE</scope>
</reference>
<evidence type="ECO:0008006" key="14">
    <source>
        <dbReference type="Google" id="ProtNLM"/>
    </source>
</evidence>
<name>A0A813GGJ2_POLGL</name>
<dbReference type="Pfam" id="PF00271">
    <property type="entry name" value="Helicase_C"/>
    <property type="match status" value="1"/>
</dbReference>
<dbReference type="PANTHER" id="PTHR47959">
    <property type="entry name" value="ATP-DEPENDENT RNA HELICASE RHLE-RELATED"/>
    <property type="match status" value="1"/>
</dbReference>
<feature type="compositionally biased region" description="Basic and acidic residues" evidence="6">
    <location>
        <begin position="513"/>
        <end position="529"/>
    </location>
</feature>
<evidence type="ECO:0000256" key="1">
    <source>
        <dbReference type="ARBA" id="ARBA00022741"/>
    </source>
</evidence>
<evidence type="ECO:0000256" key="2">
    <source>
        <dbReference type="ARBA" id="ARBA00022801"/>
    </source>
</evidence>
<dbReference type="PANTHER" id="PTHR47959:SF24">
    <property type="entry name" value="ATP-DEPENDENT RNA HELICASE"/>
    <property type="match status" value="1"/>
</dbReference>
<dbReference type="OMA" id="IMIFTDT"/>
<proteinExistence type="predicted"/>
<keyword evidence="3" id="KW-0347">Helicase</keyword>
<dbReference type="Proteomes" id="UP000654075">
    <property type="component" value="Unassembled WGS sequence"/>
</dbReference>
<dbReference type="InterPro" id="IPR001650">
    <property type="entry name" value="Helicase_C-like"/>
</dbReference>
<evidence type="ECO:0000259" key="7">
    <source>
        <dbReference type="PROSITE" id="PS51192"/>
    </source>
</evidence>
<dbReference type="InterPro" id="IPR014001">
    <property type="entry name" value="Helicase_ATP-bd"/>
</dbReference>
<evidence type="ECO:0000313" key="12">
    <source>
        <dbReference type="EMBL" id="CAE8638838.1"/>
    </source>
</evidence>
<feature type="short sequence motif" description="Q motif" evidence="5">
    <location>
        <begin position="112"/>
        <end position="140"/>
    </location>
</feature>
<dbReference type="InterPro" id="IPR014014">
    <property type="entry name" value="RNA_helicase_DEAD_Q_motif"/>
</dbReference>
<dbReference type="InterPro" id="IPR050079">
    <property type="entry name" value="DEAD_box_RNA_helicase"/>
</dbReference>
<comment type="caution">
    <text evidence="11">The sequence shown here is derived from an EMBL/GenBank/DDBJ whole genome shotgun (WGS) entry which is preliminary data.</text>
</comment>